<evidence type="ECO:0000256" key="2">
    <source>
        <dbReference type="PIRSR" id="PIRSR033579-2"/>
    </source>
</evidence>
<evidence type="ECO:0000256" key="1">
    <source>
        <dbReference type="PIRSR" id="PIRSR033579-1"/>
    </source>
</evidence>
<dbReference type="GO" id="GO:0016852">
    <property type="term" value="F:sirohydrochlorin cobaltochelatase activity"/>
    <property type="evidence" value="ECO:0007669"/>
    <property type="project" value="InterPro"/>
</dbReference>
<comment type="caution">
    <text evidence="4">The sequence shown here is derived from an EMBL/GenBank/DDBJ whole genome shotgun (WGS) entry which is preliminary data.</text>
</comment>
<accession>A0A7X6S0P8</accession>
<gene>
    <name evidence="4" type="ORF">HF992_06015</name>
</gene>
<dbReference type="SUPFAM" id="SSF53800">
    <property type="entry name" value="Chelatase"/>
    <property type="match status" value="1"/>
</dbReference>
<feature type="binding site" evidence="3">
    <location>
        <position position="173"/>
    </location>
    <ligand>
        <name>Co(2+)</name>
        <dbReference type="ChEBI" id="CHEBI:48828"/>
    </ligand>
</feature>
<feature type="binding site" evidence="3">
    <location>
        <position position="145"/>
    </location>
    <ligand>
        <name>Co(2+)</name>
        <dbReference type="ChEBI" id="CHEBI:48828"/>
    </ligand>
</feature>
<keyword evidence="3" id="KW-0170">Cobalt</keyword>
<feature type="active site" description="Proton acceptor" evidence="1">
    <location>
        <position position="145"/>
    </location>
</feature>
<sequence length="255" mass="28753">MTKAILVVSFGTTYPETRQKTIEACEQVIQAHYPDYAVYRAFTSGVVIRRIKANEGLDIPNVMQALEQMTSEGIREVYIQPLHIIIGGEYDKILKQSEAFVSSFDVLKVGKPLLYSQEDYKRVKDLLLNRYGRFGQKAASVLMGHGSQHYAFVAYAALDHMLQGTAVRMGCVESYPSVELIEEQLRQTGVTDIHLAPFMLVAGDHATNDLLSDEDDSWKTYFERRGYTVIPHLVGLGEYPEVQALYLEHLNDIIG</sequence>
<dbReference type="Proteomes" id="UP000522720">
    <property type="component" value="Unassembled WGS sequence"/>
</dbReference>
<feature type="binding site" evidence="2">
    <location>
        <position position="10"/>
    </location>
    <ligand>
        <name>Co(2+)</name>
        <dbReference type="ChEBI" id="CHEBI:48828"/>
    </ligand>
</feature>
<dbReference type="CDD" id="cd03413">
    <property type="entry name" value="CbiK_C"/>
    <property type="match status" value="1"/>
</dbReference>
<reference evidence="4 5" key="1">
    <citation type="submission" date="2020-04" db="EMBL/GenBank/DDBJ databases">
        <title>MicrobeNet Type strains.</title>
        <authorList>
            <person name="Nicholson A.C."/>
        </authorList>
    </citation>
    <scope>NUCLEOTIDE SEQUENCE [LARGE SCALE GENOMIC DNA]</scope>
    <source>
        <strain evidence="4 5">CCUG 69612</strain>
    </source>
</reference>
<protein>
    <submittedName>
        <fullName evidence="4">Sirohydrochlorin cobaltochelatase</fullName>
    </submittedName>
</protein>
<dbReference type="InterPro" id="IPR010388">
    <property type="entry name" value="Anaerobic_Co-chelatase"/>
</dbReference>
<evidence type="ECO:0000256" key="3">
    <source>
        <dbReference type="PIRSR" id="PIRSR033579-3"/>
    </source>
</evidence>
<dbReference type="PIRSF" id="PIRSF033579">
    <property type="entry name" value="Anaer_Co_chel"/>
    <property type="match status" value="1"/>
</dbReference>
<feature type="binding site" evidence="2">
    <location>
        <begin position="85"/>
        <end position="92"/>
    </location>
    <ligand>
        <name>substrate</name>
    </ligand>
</feature>
<evidence type="ECO:0000313" key="5">
    <source>
        <dbReference type="Proteomes" id="UP000522720"/>
    </source>
</evidence>
<dbReference type="GO" id="GO:0046872">
    <property type="term" value="F:metal ion binding"/>
    <property type="evidence" value="ECO:0007669"/>
    <property type="project" value="UniProtKB-KW"/>
</dbReference>
<dbReference type="CDD" id="cd03412">
    <property type="entry name" value="CbiK_N"/>
    <property type="match status" value="1"/>
</dbReference>
<dbReference type="EMBL" id="JAAXPR010000009">
    <property type="protein sequence ID" value="NKZ20403.1"/>
    <property type="molecule type" value="Genomic_DNA"/>
</dbReference>
<feature type="binding site" evidence="2">
    <location>
        <position position="205"/>
    </location>
    <ligand>
        <name>Co(2+)</name>
        <dbReference type="ChEBI" id="CHEBI:48828"/>
    </ligand>
</feature>
<dbReference type="Pfam" id="PF06180">
    <property type="entry name" value="CbiK"/>
    <property type="match status" value="1"/>
</dbReference>
<feature type="binding site" evidence="2">
    <location>
        <begin position="200"/>
        <end position="201"/>
    </location>
    <ligand>
        <name>substrate</name>
    </ligand>
</feature>
<name>A0A7X6S0P8_9STRE</name>
<dbReference type="GO" id="GO:0019251">
    <property type="term" value="P:anaerobic cobalamin biosynthetic process"/>
    <property type="evidence" value="ECO:0007669"/>
    <property type="project" value="InterPro"/>
</dbReference>
<organism evidence="4 5">
    <name type="scientific">Streptococcus ovuberis</name>
    <dbReference type="NCBI Taxonomy" id="1936207"/>
    <lineage>
        <taxon>Bacteria</taxon>
        <taxon>Bacillati</taxon>
        <taxon>Bacillota</taxon>
        <taxon>Bacilli</taxon>
        <taxon>Lactobacillales</taxon>
        <taxon>Streptococcaceae</taxon>
        <taxon>Streptococcus</taxon>
    </lineage>
</organism>
<keyword evidence="3" id="KW-0479">Metal-binding</keyword>
<dbReference type="RefSeq" id="WP_168549160.1">
    <property type="nucleotide sequence ID" value="NZ_JAAXPR010000009.1"/>
</dbReference>
<proteinExistence type="predicted"/>
<keyword evidence="5" id="KW-1185">Reference proteome</keyword>
<evidence type="ECO:0000313" key="4">
    <source>
        <dbReference type="EMBL" id="NKZ20403.1"/>
    </source>
</evidence>
<dbReference type="Gene3D" id="3.40.50.1400">
    <property type="match status" value="2"/>
</dbReference>
<dbReference type="AlphaFoldDB" id="A0A7X6S0P8"/>